<feature type="transmembrane region" description="Helical" evidence="1">
    <location>
        <begin position="322"/>
        <end position="340"/>
    </location>
</feature>
<dbReference type="AlphaFoldDB" id="A0A1W9NY31"/>
<feature type="transmembrane region" description="Helical" evidence="1">
    <location>
        <begin position="178"/>
        <end position="197"/>
    </location>
</feature>
<dbReference type="Gene3D" id="1.25.40.10">
    <property type="entry name" value="Tetratricopeptide repeat domain"/>
    <property type="match status" value="1"/>
</dbReference>
<dbReference type="InterPro" id="IPR052724">
    <property type="entry name" value="GT117_domain-containing"/>
</dbReference>
<feature type="transmembrane region" description="Helical" evidence="1">
    <location>
        <begin position="114"/>
        <end position="133"/>
    </location>
</feature>
<dbReference type="InterPro" id="IPR021280">
    <property type="entry name" value="TMEM260-like"/>
</dbReference>
<dbReference type="InterPro" id="IPR011990">
    <property type="entry name" value="TPR-like_helical_dom_sf"/>
</dbReference>
<keyword evidence="1" id="KW-1133">Transmembrane helix</keyword>
<gene>
    <name evidence="2" type="ORF">B5M47_02560</name>
</gene>
<dbReference type="Proteomes" id="UP000192520">
    <property type="component" value="Unassembled WGS sequence"/>
</dbReference>
<comment type="caution">
    <text evidence="2">The sequence shown here is derived from an EMBL/GenBank/DDBJ whole genome shotgun (WGS) entry which is preliminary data.</text>
</comment>
<accession>A0A1W9NY31</accession>
<feature type="transmembrane region" description="Helical" evidence="1">
    <location>
        <begin position="403"/>
        <end position="423"/>
    </location>
</feature>
<feature type="transmembrane region" description="Helical" evidence="1">
    <location>
        <begin position="209"/>
        <end position="229"/>
    </location>
</feature>
<sequence>MVFPIKLNLAAEFDKMNKARVVAALIALGSFIFYSYFAYPTISAGDSGDLILAAYKFGIPHSPGYPLYTVLASLWIRLVPLGSIAWRMNVFSALFSSLTLMVLFLLVYTITRRLLAALFSSLFLMTAYTYWQFSVTTEVFAMNNFFVLLIFYLLLLWRRRVGQTLRNNAGRLSQMPPGALFSLPLLYWCVLIGGLGIAHHHMIVLFVPAYFYLFFTVVRDVVVSFNGLGKFWAYLQSQWKFLIKALLTMFLLVLVGLSFYAYLFLSTRYQSDYLWRPVATLSDLRATFFREEYGTFSIAQKVEREWGNQRRYFVVYPKLLETNFSILGMILAGLGFLVGMRRWRVANLAGGMAFLFCFGFLLFASLPFYSLFNLGQLEKFSTVSLLWIPVWQGMALSWGQRKFGPSIYILPVLLFGYLLAVNLTKLDLRQVRQGEYFAKDALGPLKNDALVFPSGDDLILNSFYVHYVEDYRPDIRIVYGRGNSLAYLLEKLQKRTPGLVTDFQKGEDEFLTLIKENINRFPIYTSFAVNLPDFKFIPRGLFYEVLPSDSSYDLQEVFDSFLAFINNSSFLVNYDDAFAYPAQIKSLRGYYSGACVHAADFFFNQEEKKKALTLYLKSNEIMKNYRASLNAGSLLAEEGECLRAENLFKTALEYAKTDEMAPKKNLFILYRDCYGDKDRAEEFLEEISR</sequence>
<feature type="transmembrane region" description="Helical" evidence="1">
    <location>
        <begin position="21"/>
        <end position="39"/>
    </location>
</feature>
<name>A0A1W9NY31_UNCC3</name>
<organism evidence="2 3">
    <name type="scientific">candidate division CPR3 bacterium 4484_211</name>
    <dbReference type="NCBI Taxonomy" id="1968527"/>
    <lineage>
        <taxon>Bacteria</taxon>
        <taxon>Bacteria division CPR3</taxon>
    </lineage>
</organism>
<reference evidence="3" key="1">
    <citation type="submission" date="2017-03" db="EMBL/GenBank/DDBJ databases">
        <title>Novel pathways for hydrocarbon cycling and metabolic interdependencies in hydrothermal sediment communities.</title>
        <authorList>
            <person name="Dombrowski N."/>
            <person name="Seitz K."/>
            <person name="Teske A."/>
            <person name="Baker B."/>
        </authorList>
    </citation>
    <scope>NUCLEOTIDE SEQUENCE [LARGE SCALE GENOMIC DNA]</scope>
</reference>
<evidence type="ECO:0000256" key="1">
    <source>
        <dbReference type="SAM" id="Phobius"/>
    </source>
</evidence>
<protein>
    <recommendedName>
        <fullName evidence="4">DUF2723 domain-containing protein</fullName>
    </recommendedName>
</protein>
<evidence type="ECO:0000313" key="3">
    <source>
        <dbReference type="Proteomes" id="UP000192520"/>
    </source>
</evidence>
<feature type="transmembrane region" description="Helical" evidence="1">
    <location>
        <begin position="352"/>
        <end position="372"/>
    </location>
</feature>
<keyword evidence="1" id="KW-0812">Transmembrane</keyword>
<dbReference type="PANTHER" id="PTHR16214">
    <property type="entry name" value="TRANSMEMBRANE PROTEIN 260"/>
    <property type="match status" value="1"/>
</dbReference>
<dbReference type="Pfam" id="PF11028">
    <property type="entry name" value="TMEM260-like"/>
    <property type="match status" value="1"/>
</dbReference>
<dbReference type="PANTHER" id="PTHR16214:SF3">
    <property type="entry name" value="TRANSMEMBRANE PROTEIN 260"/>
    <property type="match status" value="1"/>
</dbReference>
<feature type="transmembrane region" description="Helical" evidence="1">
    <location>
        <begin position="84"/>
        <end position="107"/>
    </location>
</feature>
<feature type="transmembrane region" description="Helical" evidence="1">
    <location>
        <begin position="139"/>
        <end position="157"/>
    </location>
</feature>
<feature type="transmembrane region" description="Helical" evidence="1">
    <location>
        <begin position="241"/>
        <end position="265"/>
    </location>
</feature>
<evidence type="ECO:0000313" key="2">
    <source>
        <dbReference type="EMBL" id="OQX50922.1"/>
    </source>
</evidence>
<proteinExistence type="predicted"/>
<evidence type="ECO:0008006" key="4">
    <source>
        <dbReference type="Google" id="ProtNLM"/>
    </source>
</evidence>
<dbReference type="STRING" id="1968527.B5M47_02560"/>
<keyword evidence="1" id="KW-0472">Membrane</keyword>
<dbReference type="EMBL" id="MZGJ01000013">
    <property type="protein sequence ID" value="OQX50922.1"/>
    <property type="molecule type" value="Genomic_DNA"/>
</dbReference>